<accession>A0ABV4NHY7</accession>
<keyword evidence="2" id="KW-1185">Reference proteome</keyword>
<evidence type="ECO:0000313" key="2">
    <source>
        <dbReference type="Proteomes" id="UP001570417"/>
    </source>
</evidence>
<dbReference type="RefSeq" id="WP_137375372.1">
    <property type="nucleotide sequence ID" value="NZ_AP025491.1"/>
</dbReference>
<proteinExistence type="predicted"/>
<dbReference type="EMBL" id="JBFRUW010000099">
    <property type="protein sequence ID" value="MFA0570619.1"/>
    <property type="molecule type" value="Genomic_DNA"/>
</dbReference>
<protein>
    <recommendedName>
        <fullName evidence="3">Lipoprotein</fullName>
    </recommendedName>
</protein>
<organism evidence="1 2">
    <name type="scientific">Vibrio gallaecicus</name>
    <dbReference type="NCBI Taxonomy" id="552386"/>
    <lineage>
        <taxon>Bacteria</taxon>
        <taxon>Pseudomonadati</taxon>
        <taxon>Pseudomonadota</taxon>
        <taxon>Gammaproteobacteria</taxon>
        <taxon>Vibrionales</taxon>
        <taxon>Vibrionaceae</taxon>
        <taxon>Vibrio</taxon>
    </lineage>
</organism>
<sequence>MKQLKVGLIILFIGCITLVLLSRYPLSTPTEHKISATIIANTLTQSLDGHRRYLTLEHSELGTFRLGIPPTTNCQVNDLALLQELSNKLTQKSSYQFISCSVSTEKGTL</sequence>
<comment type="caution">
    <text evidence="1">The sequence shown here is derived from an EMBL/GenBank/DDBJ whole genome shotgun (WGS) entry which is preliminary data.</text>
</comment>
<evidence type="ECO:0008006" key="3">
    <source>
        <dbReference type="Google" id="ProtNLM"/>
    </source>
</evidence>
<name>A0ABV4NHY7_9VIBR</name>
<reference evidence="1 2" key="1">
    <citation type="journal article" date="2024" name="ISME J.">
        <title>Tailless and filamentous prophages are predominant in marine Vibrio.</title>
        <authorList>
            <person name="Steensen K."/>
            <person name="Seneca J."/>
            <person name="Bartlau N."/>
            <person name="Yu X.A."/>
            <person name="Hussain F.A."/>
            <person name="Polz M.F."/>
        </authorList>
    </citation>
    <scope>NUCLEOTIDE SEQUENCE [LARGE SCALE GENOMIC DNA]</scope>
    <source>
        <strain evidence="1 2">10N.222.51.A1</strain>
    </source>
</reference>
<dbReference type="Proteomes" id="UP001570417">
    <property type="component" value="Unassembled WGS sequence"/>
</dbReference>
<gene>
    <name evidence="1" type="ORF">AB4566_20390</name>
</gene>
<evidence type="ECO:0000313" key="1">
    <source>
        <dbReference type="EMBL" id="MFA0570619.1"/>
    </source>
</evidence>